<evidence type="ECO:0000313" key="4">
    <source>
        <dbReference type="Proteomes" id="UP001210211"/>
    </source>
</evidence>
<reference evidence="3 4" key="1">
    <citation type="journal article" date="2022" name="Cell">
        <title>Repeat-based holocentromeres influence genome architecture and karyotype evolution.</title>
        <authorList>
            <person name="Hofstatter P.G."/>
            <person name="Thangavel G."/>
            <person name="Lux T."/>
            <person name="Neumann P."/>
            <person name="Vondrak T."/>
            <person name="Novak P."/>
            <person name="Zhang M."/>
            <person name="Costa L."/>
            <person name="Castellani M."/>
            <person name="Scott A."/>
            <person name="Toegelov H."/>
            <person name="Fuchs J."/>
            <person name="Mata-Sucre Y."/>
            <person name="Dias Y."/>
            <person name="Vanzela A.L.L."/>
            <person name="Huettel B."/>
            <person name="Almeida C.C.S."/>
            <person name="Simkova H."/>
            <person name="Souza G."/>
            <person name="Pedrosa-Harand A."/>
            <person name="Macas J."/>
            <person name="Mayer K.F.X."/>
            <person name="Houben A."/>
            <person name="Marques A."/>
        </authorList>
    </citation>
    <scope>NUCLEOTIDE SEQUENCE [LARGE SCALE GENOMIC DNA]</scope>
    <source>
        <strain evidence="3">RhyTen1mFocal</strain>
    </source>
</reference>
<comment type="caution">
    <text evidence="3">The sequence shown here is derived from an EMBL/GenBank/DDBJ whole genome shotgun (WGS) entry which is preliminary data.</text>
</comment>
<dbReference type="PANTHER" id="PTHR36901">
    <property type="entry name" value="F-BOX DOMAIN CONTAINING PROTEIN, EXPRESSED-RELATED"/>
    <property type="match status" value="1"/>
</dbReference>
<proteinExistence type="predicted"/>
<evidence type="ECO:0000259" key="1">
    <source>
        <dbReference type="Pfam" id="PF03478"/>
    </source>
</evidence>
<feature type="domain" description="F-box" evidence="2">
    <location>
        <begin position="13"/>
        <end position="49"/>
    </location>
</feature>
<dbReference type="Pfam" id="PF03478">
    <property type="entry name" value="Beta-prop_KIB1-4"/>
    <property type="match status" value="1"/>
</dbReference>
<dbReference type="InterPro" id="IPR036047">
    <property type="entry name" value="F-box-like_dom_sf"/>
</dbReference>
<keyword evidence="4" id="KW-1185">Reference proteome</keyword>
<dbReference type="EMBL" id="JAMRDG010000001">
    <property type="protein sequence ID" value="KAJ3706247.1"/>
    <property type="molecule type" value="Genomic_DNA"/>
</dbReference>
<accession>A0AAD5ZY68</accession>
<dbReference type="PANTHER" id="PTHR36901:SF1">
    <property type="entry name" value="F-BOX DOMAIN CONTAINING PROTEIN, EXPRESSED"/>
    <property type="match status" value="1"/>
</dbReference>
<dbReference type="InterPro" id="IPR001810">
    <property type="entry name" value="F-box_dom"/>
</dbReference>
<protein>
    <recommendedName>
        <fullName evidence="5">F-box domain-containing protein</fullName>
    </recommendedName>
</protein>
<dbReference type="AlphaFoldDB" id="A0AAD5ZY68"/>
<dbReference type="Gene3D" id="1.20.1280.50">
    <property type="match status" value="1"/>
</dbReference>
<organism evidence="3 4">
    <name type="scientific">Rhynchospora tenuis</name>
    <dbReference type="NCBI Taxonomy" id="198213"/>
    <lineage>
        <taxon>Eukaryota</taxon>
        <taxon>Viridiplantae</taxon>
        <taxon>Streptophyta</taxon>
        <taxon>Embryophyta</taxon>
        <taxon>Tracheophyta</taxon>
        <taxon>Spermatophyta</taxon>
        <taxon>Magnoliopsida</taxon>
        <taxon>Liliopsida</taxon>
        <taxon>Poales</taxon>
        <taxon>Cyperaceae</taxon>
        <taxon>Cyperoideae</taxon>
        <taxon>Rhynchosporeae</taxon>
        <taxon>Rhynchospora</taxon>
    </lineage>
</organism>
<gene>
    <name evidence="3" type="ORF">LUZ61_009952</name>
</gene>
<name>A0AAD5ZY68_9POAL</name>
<dbReference type="SUPFAM" id="SSF81383">
    <property type="entry name" value="F-box domain"/>
    <property type="match status" value="1"/>
</dbReference>
<dbReference type="Pfam" id="PF12937">
    <property type="entry name" value="F-box-like"/>
    <property type="match status" value="1"/>
</dbReference>
<evidence type="ECO:0000259" key="2">
    <source>
        <dbReference type="Pfam" id="PF12937"/>
    </source>
</evidence>
<dbReference type="Proteomes" id="UP001210211">
    <property type="component" value="Unassembled WGS sequence"/>
</dbReference>
<feature type="domain" description="KIB1-4 beta-propeller" evidence="1">
    <location>
        <begin position="74"/>
        <end position="331"/>
    </location>
</feature>
<evidence type="ECO:0000313" key="3">
    <source>
        <dbReference type="EMBL" id="KAJ3706247.1"/>
    </source>
</evidence>
<evidence type="ECO:0008006" key="5">
    <source>
        <dbReference type="Google" id="ProtNLM"/>
    </source>
</evidence>
<sequence>MARSQPIARSPDWSVLPPELLQMVARKLPDISDFVKFRAVCTTWRSSACVSDPPPQLPWFLETAGYFNRKNLRFYSLLSGKIHTIPSPNSSGNWLRGPAHDYIILYDTTRCQISLFNPLTGRKVFLPFLDIAWLWHKETVKPVWVGPDPIESGEPVVLLGYSLDFRTGILALYQPVAREWVVIEEPCLCSLRCCYFNGMCYVHEEVTGDTRVIDTVIRKVVHVIPPPPEGDYECNALRGATYLVQSGGDILLVVLHCYDFCNVYLEMADWHFHIHRLDLRSGNGKKPRWVKISSIGDQILFLDEDNGFSLSCRDFGEFRGNSIYFIIRRYDQSLSFLCRYDIEEARAEPLYCPSEKGGTWIVPSLR</sequence>
<dbReference type="InterPro" id="IPR005174">
    <property type="entry name" value="KIB1-4_b-propeller"/>
</dbReference>